<dbReference type="EMBL" id="CAMXCT030002770">
    <property type="protein sequence ID" value="CAL4787627.1"/>
    <property type="molecule type" value="Genomic_DNA"/>
</dbReference>
<dbReference type="EMBL" id="CAMXCT020002770">
    <property type="protein sequence ID" value="CAL1153690.1"/>
    <property type="molecule type" value="Genomic_DNA"/>
</dbReference>
<comment type="caution">
    <text evidence="1">The sequence shown here is derived from an EMBL/GenBank/DDBJ whole genome shotgun (WGS) entry which is preliminary data.</text>
</comment>
<reference evidence="1" key="1">
    <citation type="submission" date="2022-10" db="EMBL/GenBank/DDBJ databases">
        <authorList>
            <person name="Chen Y."/>
            <person name="Dougan E. K."/>
            <person name="Chan C."/>
            <person name="Rhodes N."/>
            <person name="Thang M."/>
        </authorList>
    </citation>
    <scope>NUCLEOTIDE SEQUENCE</scope>
</reference>
<reference evidence="2" key="2">
    <citation type="submission" date="2024-04" db="EMBL/GenBank/DDBJ databases">
        <authorList>
            <person name="Chen Y."/>
            <person name="Shah S."/>
            <person name="Dougan E. K."/>
            <person name="Thang M."/>
            <person name="Chan C."/>
        </authorList>
    </citation>
    <scope>NUCLEOTIDE SEQUENCE [LARGE SCALE GENOMIC DNA]</scope>
</reference>
<dbReference type="EMBL" id="CAMXCT010002770">
    <property type="protein sequence ID" value="CAI4000315.1"/>
    <property type="molecule type" value="Genomic_DNA"/>
</dbReference>
<name>A0A9P1CZL0_9DINO</name>
<evidence type="ECO:0000313" key="2">
    <source>
        <dbReference type="EMBL" id="CAL1153690.1"/>
    </source>
</evidence>
<accession>A0A9P1CZL0</accession>
<feature type="non-terminal residue" evidence="1">
    <location>
        <position position="80"/>
    </location>
</feature>
<dbReference type="Proteomes" id="UP001152797">
    <property type="component" value="Unassembled WGS sequence"/>
</dbReference>
<evidence type="ECO:0000313" key="1">
    <source>
        <dbReference type="EMBL" id="CAI4000315.1"/>
    </source>
</evidence>
<organism evidence="1">
    <name type="scientific">Cladocopium goreaui</name>
    <dbReference type="NCBI Taxonomy" id="2562237"/>
    <lineage>
        <taxon>Eukaryota</taxon>
        <taxon>Sar</taxon>
        <taxon>Alveolata</taxon>
        <taxon>Dinophyceae</taxon>
        <taxon>Suessiales</taxon>
        <taxon>Symbiodiniaceae</taxon>
        <taxon>Cladocopium</taxon>
    </lineage>
</organism>
<gene>
    <name evidence="1" type="ORF">C1SCF055_LOCUS26441</name>
</gene>
<evidence type="ECO:0000313" key="3">
    <source>
        <dbReference type="Proteomes" id="UP001152797"/>
    </source>
</evidence>
<sequence length="80" mass="8759">MEEALLSSRAFDPGRVLPIATEWKALLPSHRESKIARKEDDSGLPGVVSLDAFSDTFGAQLSGNRTGMLTALFEDFKTNF</sequence>
<keyword evidence="3" id="KW-1185">Reference proteome</keyword>
<proteinExistence type="predicted"/>
<protein>
    <submittedName>
        <fullName evidence="1">Uncharacterized protein</fullName>
    </submittedName>
</protein>
<dbReference type="AlphaFoldDB" id="A0A9P1CZL0"/>